<name>A0A2A4MM40_9GAMM</name>
<gene>
    <name evidence="1" type="ORF">COC19_05075</name>
</gene>
<evidence type="ECO:0000313" key="1">
    <source>
        <dbReference type="EMBL" id="PCH61101.1"/>
    </source>
</evidence>
<proteinExistence type="predicted"/>
<dbReference type="AlphaFoldDB" id="A0A2A4MM40"/>
<reference evidence="2" key="1">
    <citation type="submission" date="2017-08" db="EMBL/GenBank/DDBJ databases">
        <title>A dynamic microbial community with high functional redundancy inhabits the cold, oxic subseafloor aquifer.</title>
        <authorList>
            <person name="Tully B.J."/>
            <person name="Wheat C.G."/>
            <person name="Glazer B.T."/>
            <person name="Huber J.A."/>
        </authorList>
    </citation>
    <scope>NUCLEOTIDE SEQUENCE [LARGE SCALE GENOMIC DNA]</scope>
</reference>
<dbReference type="InterPro" id="IPR007446">
    <property type="entry name" value="PilP"/>
</dbReference>
<evidence type="ECO:0000313" key="2">
    <source>
        <dbReference type="Proteomes" id="UP000218172"/>
    </source>
</evidence>
<dbReference type="Gene3D" id="2.30.30.830">
    <property type="match status" value="1"/>
</dbReference>
<dbReference type="EMBL" id="NVQR01000073">
    <property type="protein sequence ID" value="PCH61101.1"/>
    <property type="molecule type" value="Genomic_DNA"/>
</dbReference>
<protein>
    <submittedName>
        <fullName evidence="1">Pilus assembly protein PilP</fullName>
    </submittedName>
</protein>
<accession>A0A2A4MM40</accession>
<dbReference type="Proteomes" id="UP000218172">
    <property type="component" value="Unassembled WGS sequence"/>
</dbReference>
<comment type="caution">
    <text evidence="1">The sequence shown here is derived from an EMBL/GenBank/DDBJ whole genome shotgun (WGS) entry which is preliminary data.</text>
</comment>
<organism evidence="1 2">
    <name type="scientific">SAR86 cluster bacterium</name>
    <dbReference type="NCBI Taxonomy" id="2030880"/>
    <lineage>
        <taxon>Bacteria</taxon>
        <taxon>Pseudomonadati</taxon>
        <taxon>Pseudomonadota</taxon>
        <taxon>Gammaproteobacteria</taxon>
        <taxon>SAR86 cluster</taxon>
    </lineage>
</organism>
<dbReference type="Pfam" id="PF04351">
    <property type="entry name" value="PilP"/>
    <property type="match status" value="1"/>
</dbReference>
<dbReference type="PIRSF" id="PIRSF016481">
    <property type="entry name" value="Pilus_assembly_PilP"/>
    <property type="match status" value="1"/>
</dbReference>
<sequence length="180" mass="19999">MISSALIRTFTTVVLFLLGLSSCSSDNQLNDLQQFVEQVRTRPSSAIEPAPEFASYAGFIYGAASLRSPFDRPLRIELSDHREVDINVTPNFERYREILESQGISELAMVGMLITRGVFQGLIEDNVGLVHRVAVGNYVGRNYGRIVSISKTQIDVIEIVPSGSGGWVERPHAFVLEQRI</sequence>